<reference evidence="13" key="2">
    <citation type="submission" date="2020-09" db="EMBL/GenBank/DDBJ databases">
        <authorList>
            <person name="Sun Q."/>
            <person name="Zhou Y."/>
        </authorList>
    </citation>
    <scope>NUCLEOTIDE SEQUENCE</scope>
    <source>
        <strain evidence="13">CGMCC 1.15320</strain>
    </source>
</reference>
<dbReference type="RefSeq" id="WP_188721680.1">
    <property type="nucleotide sequence ID" value="NZ_BMIF01000008.1"/>
</dbReference>
<evidence type="ECO:0000256" key="3">
    <source>
        <dbReference type="ARBA" id="ARBA00017473"/>
    </source>
</evidence>
<dbReference type="Pfam" id="PF08544">
    <property type="entry name" value="GHMP_kinases_C"/>
    <property type="match status" value="1"/>
</dbReference>
<evidence type="ECO:0000256" key="6">
    <source>
        <dbReference type="ARBA" id="ARBA00022777"/>
    </source>
</evidence>
<reference evidence="13" key="1">
    <citation type="journal article" date="2014" name="Int. J. Syst. Evol. Microbiol.">
        <title>Complete genome sequence of Corynebacterium casei LMG S-19264T (=DSM 44701T), isolated from a smear-ripened cheese.</title>
        <authorList>
            <consortium name="US DOE Joint Genome Institute (JGI-PGF)"/>
            <person name="Walter F."/>
            <person name="Albersmeier A."/>
            <person name="Kalinowski J."/>
            <person name="Ruckert C."/>
        </authorList>
    </citation>
    <scope>NUCLEOTIDE SEQUENCE</scope>
    <source>
        <strain evidence="13">CGMCC 1.15320</strain>
    </source>
</reference>
<keyword evidence="7 10" id="KW-0067">ATP-binding</keyword>
<dbReference type="SUPFAM" id="SSF54211">
    <property type="entry name" value="Ribosomal protein S5 domain 2-like"/>
    <property type="match status" value="1"/>
</dbReference>
<accession>A0A916RVS1</accession>
<evidence type="ECO:0000313" key="13">
    <source>
        <dbReference type="EMBL" id="GGA72373.1"/>
    </source>
</evidence>
<dbReference type="GO" id="GO:0050515">
    <property type="term" value="F:4-(cytidine 5'-diphospho)-2-C-methyl-D-erythritol kinase activity"/>
    <property type="evidence" value="ECO:0007669"/>
    <property type="project" value="UniProtKB-UniRule"/>
</dbReference>
<organism evidence="13 14">
    <name type="scientific">Nitratireductor aestuarii</name>
    <dbReference type="NCBI Taxonomy" id="1735103"/>
    <lineage>
        <taxon>Bacteria</taxon>
        <taxon>Pseudomonadati</taxon>
        <taxon>Pseudomonadota</taxon>
        <taxon>Alphaproteobacteria</taxon>
        <taxon>Hyphomicrobiales</taxon>
        <taxon>Phyllobacteriaceae</taxon>
        <taxon>Nitratireductor</taxon>
    </lineage>
</organism>
<dbReference type="SUPFAM" id="SSF55060">
    <property type="entry name" value="GHMP Kinase, C-terminal domain"/>
    <property type="match status" value="1"/>
</dbReference>
<dbReference type="InterPro" id="IPR004424">
    <property type="entry name" value="IspE"/>
</dbReference>
<evidence type="ECO:0000259" key="12">
    <source>
        <dbReference type="Pfam" id="PF08544"/>
    </source>
</evidence>
<dbReference type="Pfam" id="PF00288">
    <property type="entry name" value="GHMP_kinases_N"/>
    <property type="match status" value="1"/>
</dbReference>
<evidence type="ECO:0000313" key="14">
    <source>
        <dbReference type="Proteomes" id="UP000636264"/>
    </source>
</evidence>
<proteinExistence type="inferred from homology"/>
<dbReference type="GO" id="GO:0005524">
    <property type="term" value="F:ATP binding"/>
    <property type="evidence" value="ECO:0007669"/>
    <property type="project" value="UniProtKB-UniRule"/>
</dbReference>
<evidence type="ECO:0000256" key="1">
    <source>
        <dbReference type="ARBA" id="ARBA00009684"/>
    </source>
</evidence>
<feature type="domain" description="GHMP kinase N-terminal" evidence="11">
    <location>
        <begin position="72"/>
        <end position="149"/>
    </location>
</feature>
<dbReference type="InterPro" id="IPR014721">
    <property type="entry name" value="Ribsml_uS5_D2-typ_fold_subgr"/>
</dbReference>
<feature type="domain" description="GHMP kinase C-terminal" evidence="12">
    <location>
        <begin position="219"/>
        <end position="276"/>
    </location>
</feature>
<dbReference type="AlphaFoldDB" id="A0A916RVS1"/>
<evidence type="ECO:0000256" key="2">
    <source>
        <dbReference type="ARBA" id="ARBA00012052"/>
    </source>
</evidence>
<dbReference type="GO" id="GO:0016114">
    <property type="term" value="P:terpenoid biosynthetic process"/>
    <property type="evidence" value="ECO:0007669"/>
    <property type="project" value="UniProtKB-UniRule"/>
</dbReference>
<evidence type="ECO:0000256" key="10">
    <source>
        <dbReference type="HAMAP-Rule" id="MF_00061"/>
    </source>
</evidence>
<comment type="caution">
    <text evidence="13">The sequence shown here is derived from an EMBL/GenBank/DDBJ whole genome shotgun (WGS) entry which is preliminary data.</text>
</comment>
<comment type="similarity">
    <text evidence="1 10">Belongs to the GHMP kinase family. IspE subfamily.</text>
</comment>
<dbReference type="NCBIfam" id="TIGR00154">
    <property type="entry name" value="ispE"/>
    <property type="match status" value="1"/>
</dbReference>
<gene>
    <name evidence="10 13" type="primary">ispE</name>
    <name evidence="13" type="ORF">GCM10011385_27800</name>
</gene>
<evidence type="ECO:0000259" key="11">
    <source>
        <dbReference type="Pfam" id="PF00288"/>
    </source>
</evidence>
<feature type="binding site" evidence="10">
    <location>
        <begin position="102"/>
        <end position="112"/>
    </location>
    <ligand>
        <name>ATP</name>
        <dbReference type="ChEBI" id="CHEBI:30616"/>
    </ligand>
</feature>
<dbReference type="PIRSF" id="PIRSF010376">
    <property type="entry name" value="IspE"/>
    <property type="match status" value="1"/>
</dbReference>
<dbReference type="InterPro" id="IPR013750">
    <property type="entry name" value="GHMP_kinase_C_dom"/>
</dbReference>
<dbReference type="PANTHER" id="PTHR43527:SF2">
    <property type="entry name" value="4-DIPHOSPHOCYTIDYL-2-C-METHYL-D-ERYTHRITOL KINASE, CHLOROPLASTIC"/>
    <property type="match status" value="1"/>
</dbReference>
<evidence type="ECO:0000256" key="9">
    <source>
        <dbReference type="ARBA" id="ARBA00032554"/>
    </source>
</evidence>
<protein>
    <recommendedName>
        <fullName evidence="3 10">4-diphosphocytidyl-2-C-methyl-D-erythritol kinase</fullName>
        <shortName evidence="10">CMK</shortName>
        <ecNumber evidence="2 10">2.7.1.148</ecNumber>
    </recommendedName>
    <alternativeName>
        <fullName evidence="9 10">4-(cytidine-5'-diphospho)-2-C-methyl-D-erythritol kinase</fullName>
    </alternativeName>
</protein>
<dbReference type="InterPro" id="IPR006204">
    <property type="entry name" value="GHMP_kinase_N_dom"/>
</dbReference>
<evidence type="ECO:0000256" key="7">
    <source>
        <dbReference type="ARBA" id="ARBA00022840"/>
    </source>
</evidence>
<dbReference type="InterPro" id="IPR020568">
    <property type="entry name" value="Ribosomal_Su5_D2-typ_SF"/>
</dbReference>
<evidence type="ECO:0000256" key="5">
    <source>
        <dbReference type="ARBA" id="ARBA00022741"/>
    </source>
</evidence>
<keyword evidence="4 10" id="KW-0808">Transferase</keyword>
<keyword evidence="5 10" id="KW-0547">Nucleotide-binding</keyword>
<dbReference type="Gene3D" id="3.30.70.890">
    <property type="entry name" value="GHMP kinase, C-terminal domain"/>
    <property type="match status" value="1"/>
</dbReference>
<keyword evidence="8 10" id="KW-0414">Isoprene biosynthesis</keyword>
<keyword evidence="14" id="KW-1185">Reference proteome</keyword>
<name>A0A916RVS1_9HYPH</name>
<comment type="function">
    <text evidence="10">Catalyzes the phosphorylation of the position 2 hydroxy group of 4-diphosphocytidyl-2C-methyl-D-erythritol.</text>
</comment>
<dbReference type="Gene3D" id="3.30.230.10">
    <property type="match status" value="1"/>
</dbReference>
<dbReference type="GO" id="GO:0019288">
    <property type="term" value="P:isopentenyl diphosphate biosynthetic process, methylerythritol 4-phosphate pathway"/>
    <property type="evidence" value="ECO:0007669"/>
    <property type="project" value="UniProtKB-UniRule"/>
</dbReference>
<dbReference type="PANTHER" id="PTHR43527">
    <property type="entry name" value="4-DIPHOSPHOCYTIDYL-2-C-METHYL-D-ERYTHRITOL KINASE, CHLOROPLASTIC"/>
    <property type="match status" value="1"/>
</dbReference>
<comment type="catalytic activity">
    <reaction evidence="10">
        <text>4-CDP-2-C-methyl-D-erythritol + ATP = 4-CDP-2-C-methyl-D-erythritol 2-phosphate + ADP + H(+)</text>
        <dbReference type="Rhea" id="RHEA:18437"/>
        <dbReference type="ChEBI" id="CHEBI:15378"/>
        <dbReference type="ChEBI" id="CHEBI:30616"/>
        <dbReference type="ChEBI" id="CHEBI:57823"/>
        <dbReference type="ChEBI" id="CHEBI:57919"/>
        <dbReference type="ChEBI" id="CHEBI:456216"/>
        <dbReference type="EC" id="2.7.1.148"/>
    </reaction>
</comment>
<dbReference type="EMBL" id="BMIF01000008">
    <property type="protein sequence ID" value="GGA72373.1"/>
    <property type="molecule type" value="Genomic_DNA"/>
</dbReference>
<dbReference type="InterPro" id="IPR036554">
    <property type="entry name" value="GHMP_kinase_C_sf"/>
</dbReference>
<sequence>MTHGSPSLHRLAPAKVNLALHVVGQRADGYHLLESLVAFTRFGDRVSLMPAEATSLSATGPFASEVPLDSSNLILRAHDLLASAFPSQKLEPVLLSLEKNLPIASGIGGGSSDAAAASILLARHWGLQLTESDLAPLLLPLGADVPMCVAARPLIARGTGEELEYVRLPRLPMVLVNPGVPLATPPVFRALQKKDNAPLPPLSAFITTADVIGWLSETRNDLEAPAASLVPAINDVLAELRSESAGIARMSGSGATCFGIFLSDEEAERAATTIAERHPSWFVAATSTLASDEIVP</sequence>
<dbReference type="HAMAP" id="MF_00061">
    <property type="entry name" value="IspE"/>
    <property type="match status" value="1"/>
</dbReference>
<feature type="active site" evidence="10">
    <location>
        <position position="15"/>
    </location>
</feature>
<feature type="active site" evidence="10">
    <location>
        <position position="144"/>
    </location>
</feature>
<dbReference type="Proteomes" id="UP000636264">
    <property type="component" value="Unassembled WGS sequence"/>
</dbReference>
<dbReference type="EC" id="2.7.1.148" evidence="2 10"/>
<dbReference type="NCBIfam" id="NF011202">
    <property type="entry name" value="PRK14608.1"/>
    <property type="match status" value="1"/>
</dbReference>
<keyword evidence="6 10" id="KW-0418">Kinase</keyword>
<evidence type="ECO:0000256" key="4">
    <source>
        <dbReference type="ARBA" id="ARBA00022679"/>
    </source>
</evidence>
<evidence type="ECO:0000256" key="8">
    <source>
        <dbReference type="ARBA" id="ARBA00023229"/>
    </source>
</evidence>
<comment type="pathway">
    <text evidence="10">Isoprenoid biosynthesis; isopentenyl diphosphate biosynthesis via DXP pathway; isopentenyl diphosphate from 1-deoxy-D-xylulose 5-phosphate: step 3/6.</text>
</comment>